<dbReference type="Pfam" id="PF00494">
    <property type="entry name" value="SQS_PSY"/>
    <property type="match status" value="1"/>
</dbReference>
<evidence type="ECO:0000256" key="4">
    <source>
        <dbReference type="ARBA" id="ARBA00023128"/>
    </source>
</evidence>
<evidence type="ECO:0000313" key="8">
    <source>
        <dbReference type="Proteomes" id="UP000289738"/>
    </source>
</evidence>
<proteinExistence type="inferred from homology"/>
<keyword evidence="3" id="KW-0809">Transit peptide</keyword>
<dbReference type="SUPFAM" id="SSF48576">
    <property type="entry name" value="Terpenoid synthases"/>
    <property type="match status" value="1"/>
</dbReference>
<dbReference type="PANTHER" id="PTHR21181:SF13">
    <property type="entry name" value="NADH DEHYDROGENASE (UBIQUINONE) COMPLEX I, ASSEMBLY FACTOR 6"/>
    <property type="match status" value="1"/>
</dbReference>
<keyword evidence="4" id="KW-0496">Mitochondrion</keyword>
<sequence>MPLAAVARLASSVSVCSSTLADSTAAHWTVAFPDPCSVCCLPACPPCFEILKIFNLASSELLIVPGCCKKTSISVLLSATTATCEEEPFRRLAKPFPITVASFLQALWIDQLGCGRSSGASGHRLVASAPPRCICSTSSQLLQIEEHPLSLLREQSLKWTFPRSLGDPRGPFARIFPPLHQRRAIYIFGCNNNNEPITFIFFAVTSKQKPSPLYCFGHPGEALMTGTPAVSSLRAAFSYCVQQVRSYDYHHYLCLLELPPSMRKAAFALRALNVETSRAMDVASDTRIGLMRLVWWQEAIDKMYSNKLIEHPTAQALSSVIAETKLSKTWLKRSVEARINDARREDTEMPETIQELEKYAEDTVSTMLYLTLQAGGINSTAADHAASHIGKASGILLLLKSLPYHASRNRHFSYIPTEVAFKHGLIVKQGGRDEVRLDPREGLRNAVFDMASVANAHLQKARQLAKSVPAEAVPVLLPAVPAEVILNTLSKFQFDVFDSRLAKGVLGIPPLWYQLKLKWVSWRGKY</sequence>
<organism evidence="7 8">
    <name type="scientific">Arachis hypogaea</name>
    <name type="common">Peanut</name>
    <dbReference type="NCBI Taxonomy" id="3818"/>
    <lineage>
        <taxon>Eukaryota</taxon>
        <taxon>Viridiplantae</taxon>
        <taxon>Streptophyta</taxon>
        <taxon>Embryophyta</taxon>
        <taxon>Tracheophyta</taxon>
        <taxon>Spermatophyta</taxon>
        <taxon>Magnoliopsida</taxon>
        <taxon>eudicotyledons</taxon>
        <taxon>Gunneridae</taxon>
        <taxon>Pentapetalae</taxon>
        <taxon>rosids</taxon>
        <taxon>fabids</taxon>
        <taxon>Fabales</taxon>
        <taxon>Fabaceae</taxon>
        <taxon>Papilionoideae</taxon>
        <taxon>50 kb inversion clade</taxon>
        <taxon>dalbergioids sensu lato</taxon>
        <taxon>Dalbergieae</taxon>
        <taxon>Pterocarpus clade</taxon>
        <taxon>Arachis</taxon>
    </lineage>
</organism>
<dbReference type="PANTHER" id="PTHR21181">
    <property type="match status" value="1"/>
</dbReference>
<comment type="caution">
    <text evidence="7">The sequence shown here is derived from an EMBL/GenBank/DDBJ whole genome shotgun (WGS) entry which is preliminary data.</text>
</comment>
<keyword evidence="8" id="KW-1185">Reference proteome</keyword>
<comment type="similarity">
    <text evidence="6">Belongs to the NDUFAF6 family.</text>
</comment>
<dbReference type="FunFam" id="1.10.600.10:FF:000022">
    <property type="entry name" value="NADH dehydrogenase complex assembly factor 6-like protein"/>
    <property type="match status" value="1"/>
</dbReference>
<dbReference type="Proteomes" id="UP000289738">
    <property type="component" value="Chromosome A01"/>
</dbReference>
<evidence type="ECO:0000256" key="6">
    <source>
        <dbReference type="ARBA" id="ARBA00038273"/>
    </source>
</evidence>
<dbReference type="STRING" id="3818.A0A445ERA3"/>
<accession>A0A445ERA3</accession>
<evidence type="ECO:0000256" key="1">
    <source>
        <dbReference type="ARBA" id="ARBA00004273"/>
    </source>
</evidence>
<keyword evidence="5" id="KW-0472">Membrane</keyword>
<evidence type="ECO:0000313" key="7">
    <source>
        <dbReference type="EMBL" id="RYR78015.1"/>
    </source>
</evidence>
<name>A0A445ERA3_ARAHY</name>
<dbReference type="Gene3D" id="1.10.600.10">
    <property type="entry name" value="Farnesyl Diphosphate Synthase"/>
    <property type="match status" value="1"/>
</dbReference>
<evidence type="ECO:0000256" key="3">
    <source>
        <dbReference type="ARBA" id="ARBA00022946"/>
    </source>
</evidence>
<reference evidence="7 8" key="1">
    <citation type="submission" date="2019-01" db="EMBL/GenBank/DDBJ databases">
        <title>Sequencing of cultivated peanut Arachis hypogaea provides insights into genome evolution and oil improvement.</title>
        <authorList>
            <person name="Chen X."/>
        </authorList>
    </citation>
    <scope>NUCLEOTIDE SEQUENCE [LARGE SCALE GENOMIC DNA]</scope>
    <source>
        <strain evidence="8">cv. Fuhuasheng</strain>
        <tissue evidence="7">Leaves</tissue>
    </source>
</reference>
<dbReference type="GO" id="GO:0032981">
    <property type="term" value="P:mitochondrial respiratory chain complex I assembly"/>
    <property type="evidence" value="ECO:0007669"/>
    <property type="project" value="TreeGrafter"/>
</dbReference>
<dbReference type="InterPro" id="IPR002060">
    <property type="entry name" value="Squ/phyt_synthse"/>
</dbReference>
<dbReference type="InterPro" id="IPR008949">
    <property type="entry name" value="Isoprenoid_synthase_dom_sf"/>
</dbReference>
<evidence type="ECO:0008006" key="9">
    <source>
        <dbReference type="Google" id="ProtNLM"/>
    </source>
</evidence>
<evidence type="ECO:0000256" key="2">
    <source>
        <dbReference type="ARBA" id="ARBA00022792"/>
    </source>
</evidence>
<dbReference type="GO" id="GO:0005743">
    <property type="term" value="C:mitochondrial inner membrane"/>
    <property type="evidence" value="ECO:0007669"/>
    <property type="project" value="UniProtKB-SubCell"/>
</dbReference>
<protein>
    <recommendedName>
        <fullName evidence="9">NADH dehydrogenase (Ubiquinone) complex I, assembly factor 6</fullName>
    </recommendedName>
</protein>
<gene>
    <name evidence="7" type="ORF">Ahy_A01g002743</name>
</gene>
<dbReference type="AlphaFoldDB" id="A0A445ERA3"/>
<comment type="subcellular location">
    <subcellularLocation>
        <location evidence="1">Mitochondrion inner membrane</location>
    </subcellularLocation>
</comment>
<dbReference type="EMBL" id="SDMP01000001">
    <property type="protein sequence ID" value="RYR78015.1"/>
    <property type="molecule type" value="Genomic_DNA"/>
</dbReference>
<evidence type="ECO:0000256" key="5">
    <source>
        <dbReference type="ARBA" id="ARBA00023136"/>
    </source>
</evidence>
<keyword evidence="2" id="KW-0999">Mitochondrion inner membrane</keyword>